<evidence type="ECO:0008006" key="3">
    <source>
        <dbReference type="Google" id="ProtNLM"/>
    </source>
</evidence>
<dbReference type="RefSeq" id="WP_263371855.1">
    <property type="nucleotide sequence ID" value="NZ_JAGSYD010000003.1"/>
</dbReference>
<dbReference type="Proteomes" id="UP001596391">
    <property type="component" value="Unassembled WGS sequence"/>
</dbReference>
<reference evidence="2" key="1">
    <citation type="journal article" date="2019" name="Int. J. Syst. Evol. Microbiol.">
        <title>The Global Catalogue of Microorganisms (GCM) 10K type strain sequencing project: providing services to taxonomists for standard genome sequencing and annotation.</title>
        <authorList>
            <consortium name="The Broad Institute Genomics Platform"/>
            <consortium name="The Broad Institute Genome Sequencing Center for Infectious Disease"/>
            <person name="Wu L."/>
            <person name="Ma J."/>
        </authorList>
    </citation>
    <scope>NUCLEOTIDE SEQUENCE [LARGE SCALE GENOMIC DNA]</scope>
    <source>
        <strain evidence="2">CGMCC 1.16026</strain>
    </source>
</reference>
<sequence>MKRITPLALRRLQTLYSQCATHLDMGNSREDRLEWASSVTGCKIESFSLLTIAQAKLCIDALQNTIGMPQTKAPTSYVSRHRAEKDGTEGRNDQIHAEATMVDGTEPVFEFIQADMRSLGWDNDRLRAFLRSRSGPNGGRDTIRTLGDANRVRFALKGILRKEVA</sequence>
<name>A0ABW1Z8F9_9BACT</name>
<organism evidence="1 2">
    <name type="scientific">Granulicella cerasi</name>
    <dbReference type="NCBI Taxonomy" id="741063"/>
    <lineage>
        <taxon>Bacteria</taxon>
        <taxon>Pseudomonadati</taxon>
        <taxon>Acidobacteriota</taxon>
        <taxon>Terriglobia</taxon>
        <taxon>Terriglobales</taxon>
        <taxon>Acidobacteriaceae</taxon>
        <taxon>Granulicella</taxon>
    </lineage>
</organism>
<comment type="caution">
    <text evidence="1">The sequence shown here is derived from an EMBL/GenBank/DDBJ whole genome shotgun (WGS) entry which is preliminary data.</text>
</comment>
<dbReference type="EMBL" id="JBHSWI010000001">
    <property type="protein sequence ID" value="MFC6645486.1"/>
    <property type="molecule type" value="Genomic_DNA"/>
</dbReference>
<evidence type="ECO:0000313" key="1">
    <source>
        <dbReference type="EMBL" id="MFC6645486.1"/>
    </source>
</evidence>
<protein>
    <recommendedName>
        <fullName evidence="3">Antitoxin Xre/MbcA/ParS-like toxin-binding domain-containing protein</fullName>
    </recommendedName>
</protein>
<proteinExistence type="predicted"/>
<gene>
    <name evidence="1" type="ORF">ACFQBQ_07775</name>
</gene>
<accession>A0ABW1Z8F9</accession>
<keyword evidence="2" id="KW-1185">Reference proteome</keyword>
<evidence type="ECO:0000313" key="2">
    <source>
        <dbReference type="Proteomes" id="UP001596391"/>
    </source>
</evidence>